<dbReference type="PaxDb" id="411902-CLOBOL_05529"/>
<dbReference type="EMBL" id="ABCC02000041">
    <property type="protein sequence ID" value="EDP14137.1"/>
    <property type="molecule type" value="Genomic_DNA"/>
</dbReference>
<dbReference type="InterPro" id="IPR013974">
    <property type="entry name" value="SAF"/>
</dbReference>
<dbReference type="AlphaFoldDB" id="A8RZY5"/>
<name>A8RZY5_ENTBW</name>
<feature type="domain" description="SAF" evidence="3">
    <location>
        <begin position="36"/>
        <end position="98"/>
    </location>
</feature>
<evidence type="ECO:0000313" key="4">
    <source>
        <dbReference type="EMBL" id="EDP14137.1"/>
    </source>
</evidence>
<evidence type="ECO:0000259" key="3">
    <source>
        <dbReference type="SMART" id="SM00858"/>
    </source>
</evidence>
<dbReference type="eggNOG" id="COG3745">
    <property type="taxonomic scope" value="Bacteria"/>
</dbReference>
<protein>
    <recommendedName>
        <fullName evidence="3">SAF domain-containing protein</fullName>
    </recommendedName>
</protein>
<gene>
    <name evidence="4" type="ORF">CLOBOL_05529</name>
</gene>
<organism evidence="4 5">
    <name type="scientific">Enterocloster bolteae (strain ATCC BAA-613 / DSM 15670 / CCUG 46953 / JCM 12243 / WAL 16351)</name>
    <name type="common">Clostridium bolteae</name>
    <dbReference type="NCBI Taxonomy" id="411902"/>
    <lineage>
        <taxon>Bacteria</taxon>
        <taxon>Bacillati</taxon>
        <taxon>Bacillota</taxon>
        <taxon>Clostridia</taxon>
        <taxon>Lachnospirales</taxon>
        <taxon>Lachnospiraceae</taxon>
        <taxon>Enterocloster</taxon>
    </lineage>
</organism>
<keyword evidence="2" id="KW-0472">Membrane</keyword>
<dbReference type="InterPro" id="IPR031571">
    <property type="entry name" value="RcpC_dom"/>
</dbReference>
<dbReference type="Proteomes" id="UP000005396">
    <property type="component" value="Unassembled WGS sequence"/>
</dbReference>
<reference evidence="4 5" key="2">
    <citation type="submission" date="2007-09" db="EMBL/GenBank/DDBJ databases">
        <title>Draft genome sequence of Clostridium bolteae (ATCC BAA-613).</title>
        <authorList>
            <person name="Sudarsanam P."/>
            <person name="Ley R."/>
            <person name="Guruge J."/>
            <person name="Turnbaugh P.J."/>
            <person name="Mahowald M."/>
            <person name="Liep D."/>
            <person name="Gordon J."/>
        </authorList>
    </citation>
    <scope>NUCLEOTIDE SEQUENCE [LARGE SCALE GENOMIC DNA]</scope>
    <source>
        <strain evidence="5">ATCC BAA-613 / DSM 15670 / CCUG 46953 / JCM 12243 / WAL 16351</strain>
    </source>
</reference>
<dbReference type="GeneID" id="97203662"/>
<accession>A8RZY5</accession>
<feature type="region of interest" description="Disordered" evidence="1">
    <location>
        <begin position="251"/>
        <end position="288"/>
    </location>
</feature>
<feature type="compositionally biased region" description="Acidic residues" evidence="1">
    <location>
        <begin position="254"/>
        <end position="288"/>
    </location>
</feature>
<dbReference type="SMART" id="SM00858">
    <property type="entry name" value="SAF"/>
    <property type="match status" value="1"/>
</dbReference>
<dbReference type="CDD" id="cd11614">
    <property type="entry name" value="SAF_CpaB_FlgA_like"/>
    <property type="match status" value="1"/>
</dbReference>
<sequence>MRINNRFIYGIISILLAAVIAFVAIPVVTKKTSSTLEIVRVVNPLERGQQITAQDLELIEVGSYNLPASVAIRLEDVTGTYAAASLMPGDYILPNKVSSSPLSSDPALYSIPDGMVAISVTTQTLATALSDKLQSGDIIRFYHYNDEHEQLNPVEDIPELRYVKVLSVTDSQGLDIDYTQPLEEDEEKLQTATITVLASPEQAMLLTRYENEGILHVALISRGNEALVTELLQRQTDILNELYLVPEESLFETNAEDYMESEESPSEEETALPEESQETTSEADEKEE</sequence>
<dbReference type="RefSeq" id="WP_007037867.1">
    <property type="nucleotide sequence ID" value="NZ_DS480696.1"/>
</dbReference>
<evidence type="ECO:0000313" key="5">
    <source>
        <dbReference type="Proteomes" id="UP000005396"/>
    </source>
</evidence>
<evidence type="ECO:0000256" key="2">
    <source>
        <dbReference type="SAM" id="Phobius"/>
    </source>
</evidence>
<reference evidence="4 5" key="1">
    <citation type="submission" date="2007-08" db="EMBL/GenBank/DDBJ databases">
        <authorList>
            <person name="Fulton L."/>
            <person name="Clifton S."/>
            <person name="Fulton B."/>
            <person name="Xu J."/>
            <person name="Minx P."/>
            <person name="Pepin K.H."/>
            <person name="Johnson M."/>
            <person name="Thiruvilangam P."/>
            <person name="Bhonagiri V."/>
            <person name="Nash W.E."/>
            <person name="Mardis E.R."/>
            <person name="Wilson R.K."/>
        </authorList>
    </citation>
    <scope>NUCLEOTIDE SEQUENCE [LARGE SCALE GENOMIC DNA]</scope>
    <source>
        <strain evidence="5">ATCC BAA-613 / DSM 15670 / CCUG 46953 / JCM 12243 / WAL 16351</strain>
    </source>
</reference>
<evidence type="ECO:0000256" key="1">
    <source>
        <dbReference type="SAM" id="MobiDB-lite"/>
    </source>
</evidence>
<keyword evidence="2" id="KW-1133">Transmembrane helix</keyword>
<proteinExistence type="predicted"/>
<comment type="caution">
    <text evidence="4">The sequence shown here is derived from an EMBL/GenBank/DDBJ whole genome shotgun (WGS) entry which is preliminary data.</text>
</comment>
<dbReference type="Pfam" id="PF16976">
    <property type="entry name" value="RcpC"/>
    <property type="match status" value="1"/>
</dbReference>
<feature type="transmembrane region" description="Helical" evidence="2">
    <location>
        <begin position="7"/>
        <end position="28"/>
    </location>
</feature>
<dbReference type="HOGENOM" id="CLU_087270_0_0_9"/>
<dbReference type="Pfam" id="PF08666">
    <property type="entry name" value="SAF"/>
    <property type="match status" value="1"/>
</dbReference>
<keyword evidence="2" id="KW-0812">Transmembrane</keyword>